<dbReference type="PROSITE" id="PS51831">
    <property type="entry name" value="HD"/>
    <property type="match status" value="1"/>
</dbReference>
<dbReference type="InterPro" id="IPR032810">
    <property type="entry name" value="CCA-adding_enz_C"/>
</dbReference>
<evidence type="ECO:0000313" key="12">
    <source>
        <dbReference type="EMBL" id="PIP04771.1"/>
    </source>
</evidence>
<dbReference type="GO" id="GO:0016779">
    <property type="term" value="F:nucleotidyltransferase activity"/>
    <property type="evidence" value="ECO:0007669"/>
    <property type="project" value="UniProtKB-KW"/>
</dbReference>
<evidence type="ECO:0000256" key="6">
    <source>
        <dbReference type="ARBA" id="ARBA00022741"/>
    </source>
</evidence>
<dbReference type="CDD" id="cd00077">
    <property type="entry name" value="HDc"/>
    <property type="match status" value="1"/>
</dbReference>
<keyword evidence="6" id="KW-0547">Nucleotide-binding</keyword>
<dbReference type="SUPFAM" id="SSF81301">
    <property type="entry name" value="Nucleotidyltransferase"/>
    <property type="match status" value="1"/>
</dbReference>
<evidence type="ECO:0000256" key="2">
    <source>
        <dbReference type="ARBA" id="ARBA00022679"/>
    </source>
</evidence>
<dbReference type="Gene3D" id="1.10.246.80">
    <property type="match status" value="1"/>
</dbReference>
<dbReference type="GO" id="GO:0046872">
    <property type="term" value="F:metal ion binding"/>
    <property type="evidence" value="ECO:0007669"/>
    <property type="project" value="UniProtKB-KW"/>
</dbReference>
<comment type="cofactor">
    <cofactor evidence="1">
        <name>Mg(2+)</name>
        <dbReference type="ChEBI" id="CHEBI:18420"/>
    </cofactor>
</comment>
<keyword evidence="7" id="KW-0460">Magnesium</keyword>
<sequence>MEKIPSEVFNISEKLTQADYKAYLVGGCVRDIALGKTPKDWDIATNAKPQEIQKLFPQSIYENSFGTVAVKTNSSDESLKIIEITSFRLEGKYTDKRHPDEIKFAKTIEEDLARRDFTVNAMALKLNSKFQVSNYNLDRMESFIDPYSGEKDIGAKLICCVGNPTERFSEDALRLMRAVRLAVELGFTIEENTASAIRENAPLLNAIAKERLRDELIKIIMSKSAMQGIQLLEDMSLLKYIIPELRSGINCEQNLHHIYTVWEHNLRALDYAAGKSYPLEIRLAALLHDVAKPQTKRGTGRNSTFYGHEVAGARETGKILKRLAFSKETMDKIVHLVRYHLFYYNVGDVTPAGVRRFIKRVGIENVEDLIKVREADRIGSGVPKAVPYKIRHLMFMVEKVRKDPVNPKMLAVNGTDLIEKLNLKPGPIIGQILDILLEEVLDNPEKNDKKLLLEEAEELLRMSYDELESLRQKAKNRKEEFEEGIEGELRGKFHV</sequence>
<evidence type="ECO:0000256" key="5">
    <source>
        <dbReference type="ARBA" id="ARBA00022723"/>
    </source>
</evidence>
<feature type="domain" description="HD" evidence="11">
    <location>
        <begin position="261"/>
        <end position="381"/>
    </location>
</feature>
<dbReference type="InterPro" id="IPR002646">
    <property type="entry name" value="PolA_pol_head_dom"/>
</dbReference>
<feature type="coiled-coil region" evidence="10">
    <location>
        <begin position="453"/>
        <end position="484"/>
    </location>
</feature>
<evidence type="ECO:0000256" key="8">
    <source>
        <dbReference type="ARBA" id="ARBA00022884"/>
    </source>
</evidence>
<dbReference type="Pfam" id="PF01743">
    <property type="entry name" value="PolyA_pol"/>
    <property type="match status" value="1"/>
</dbReference>
<proteinExistence type="inferred from homology"/>
<dbReference type="Proteomes" id="UP000231388">
    <property type="component" value="Unassembled WGS sequence"/>
</dbReference>
<evidence type="ECO:0000256" key="7">
    <source>
        <dbReference type="ARBA" id="ARBA00022842"/>
    </source>
</evidence>
<dbReference type="GO" id="GO:0000049">
    <property type="term" value="F:tRNA binding"/>
    <property type="evidence" value="ECO:0007669"/>
    <property type="project" value="TreeGrafter"/>
</dbReference>
<evidence type="ECO:0000256" key="4">
    <source>
        <dbReference type="ARBA" id="ARBA00022695"/>
    </source>
</evidence>
<organism evidence="12 13">
    <name type="scientific">candidate division WWE3 bacterium CG23_combo_of_CG06-09_8_20_14_all_40_14</name>
    <dbReference type="NCBI Taxonomy" id="1975095"/>
    <lineage>
        <taxon>Bacteria</taxon>
        <taxon>Katanobacteria</taxon>
    </lineage>
</organism>
<dbReference type="AlphaFoldDB" id="A0A2G9XEQ5"/>
<dbReference type="PANTHER" id="PTHR46173:SF1">
    <property type="entry name" value="CCA TRNA NUCLEOTIDYLTRANSFERASE 1, MITOCHONDRIAL"/>
    <property type="match status" value="1"/>
</dbReference>
<evidence type="ECO:0000256" key="3">
    <source>
        <dbReference type="ARBA" id="ARBA00022694"/>
    </source>
</evidence>
<evidence type="ECO:0000256" key="10">
    <source>
        <dbReference type="SAM" id="Coils"/>
    </source>
</evidence>
<reference evidence="12 13" key="1">
    <citation type="submission" date="2017-09" db="EMBL/GenBank/DDBJ databases">
        <title>Depth-based differentiation of microbial function through sediment-hosted aquifers and enrichment of novel symbionts in the deep terrestrial subsurface.</title>
        <authorList>
            <person name="Probst A.J."/>
            <person name="Ladd B."/>
            <person name="Jarett J.K."/>
            <person name="Geller-Mcgrath D.E."/>
            <person name="Sieber C.M."/>
            <person name="Emerson J.B."/>
            <person name="Anantharaman K."/>
            <person name="Thomas B.C."/>
            <person name="Malmstrom R."/>
            <person name="Stieglmeier M."/>
            <person name="Klingl A."/>
            <person name="Woyke T."/>
            <person name="Ryan C.M."/>
            <person name="Banfield J.F."/>
        </authorList>
    </citation>
    <scope>NUCLEOTIDE SEQUENCE [LARGE SCALE GENOMIC DNA]</scope>
    <source>
        <strain evidence="12">CG23_combo_of_CG06-09_8_20_14_all_40_14</strain>
    </source>
</reference>
<dbReference type="InterPro" id="IPR003607">
    <property type="entry name" value="HD/PDEase_dom"/>
</dbReference>
<dbReference type="EMBL" id="PCQY01000010">
    <property type="protein sequence ID" value="PIP04771.1"/>
    <property type="molecule type" value="Genomic_DNA"/>
</dbReference>
<dbReference type="Pfam" id="PF13735">
    <property type="entry name" value="tRNA_NucTran2_2"/>
    <property type="match status" value="1"/>
</dbReference>
<evidence type="ECO:0000259" key="11">
    <source>
        <dbReference type="PROSITE" id="PS51831"/>
    </source>
</evidence>
<dbReference type="PANTHER" id="PTHR46173">
    <property type="entry name" value="CCA TRNA NUCLEOTIDYLTRANSFERASE 1, MITOCHONDRIAL"/>
    <property type="match status" value="1"/>
</dbReference>
<dbReference type="SUPFAM" id="SSF81891">
    <property type="entry name" value="Poly A polymerase C-terminal region-like"/>
    <property type="match status" value="1"/>
</dbReference>
<dbReference type="Pfam" id="PF12627">
    <property type="entry name" value="PolyA_pol_RNAbd"/>
    <property type="match status" value="1"/>
</dbReference>
<keyword evidence="2 9" id="KW-0808">Transferase</keyword>
<dbReference type="SMART" id="SM00471">
    <property type="entry name" value="HDc"/>
    <property type="match status" value="1"/>
</dbReference>
<evidence type="ECO:0000256" key="9">
    <source>
        <dbReference type="RuleBase" id="RU003953"/>
    </source>
</evidence>
<name>A0A2G9XEQ5_UNCKA</name>
<comment type="caution">
    <text evidence="12">The sequence shown here is derived from an EMBL/GenBank/DDBJ whole genome shotgun (WGS) entry which is preliminary data.</text>
</comment>
<dbReference type="InterPro" id="IPR006674">
    <property type="entry name" value="HD_domain"/>
</dbReference>
<keyword evidence="5" id="KW-0479">Metal-binding</keyword>
<dbReference type="InterPro" id="IPR032828">
    <property type="entry name" value="PolyA_RNA-bd"/>
</dbReference>
<dbReference type="InterPro" id="IPR050264">
    <property type="entry name" value="Bact_CCA-adding_enz_type3_sf"/>
</dbReference>
<evidence type="ECO:0000313" key="13">
    <source>
        <dbReference type="Proteomes" id="UP000231388"/>
    </source>
</evidence>
<dbReference type="InterPro" id="IPR043519">
    <property type="entry name" value="NT_sf"/>
</dbReference>
<evidence type="ECO:0000256" key="1">
    <source>
        <dbReference type="ARBA" id="ARBA00001946"/>
    </source>
</evidence>
<dbReference type="GO" id="GO:0008033">
    <property type="term" value="P:tRNA processing"/>
    <property type="evidence" value="ECO:0007669"/>
    <property type="project" value="UniProtKB-KW"/>
</dbReference>
<keyword evidence="4" id="KW-0548">Nucleotidyltransferase</keyword>
<dbReference type="Gene3D" id="1.10.3090.10">
    <property type="entry name" value="cca-adding enzyme, domain 2"/>
    <property type="match status" value="1"/>
</dbReference>
<dbReference type="Gene3D" id="3.30.460.10">
    <property type="entry name" value="Beta Polymerase, domain 2"/>
    <property type="match status" value="1"/>
</dbReference>
<keyword evidence="10" id="KW-0175">Coiled coil</keyword>
<keyword evidence="8 9" id="KW-0694">RNA-binding</keyword>
<gene>
    <name evidence="12" type="ORF">COX53_00695</name>
</gene>
<protein>
    <recommendedName>
        <fullName evidence="11">HD domain-containing protein</fullName>
    </recommendedName>
</protein>
<comment type="similarity">
    <text evidence="9">Belongs to the tRNA nucleotidyltransferase/poly(A) polymerase family.</text>
</comment>
<keyword evidence="3" id="KW-0819">tRNA processing</keyword>
<accession>A0A2G9XEQ5</accession>
<dbReference type="GO" id="GO:0000166">
    <property type="term" value="F:nucleotide binding"/>
    <property type="evidence" value="ECO:0007669"/>
    <property type="project" value="UniProtKB-KW"/>
</dbReference>
<dbReference type="CDD" id="cd05398">
    <property type="entry name" value="NT_ClassII-CCAase"/>
    <property type="match status" value="1"/>
</dbReference>